<dbReference type="PANTHER" id="PTHR13073">
    <property type="entry name" value="BLOC-1 COMPLEX SUBUNIT 1"/>
    <property type="match status" value="1"/>
</dbReference>
<dbReference type="RefSeq" id="XP_018735028.1">
    <property type="nucleotide sequence ID" value="XM_018882773.1"/>
</dbReference>
<dbReference type="Pfam" id="PF06320">
    <property type="entry name" value="GCN5L1"/>
    <property type="match status" value="1"/>
</dbReference>
<evidence type="ECO:0000256" key="1">
    <source>
        <dbReference type="ARBA" id="ARBA00007133"/>
    </source>
</evidence>
<comment type="similarity">
    <text evidence="1">Belongs to the BLOC1S1 family.</text>
</comment>
<dbReference type="GO" id="GO:0031083">
    <property type="term" value="C:BLOC-1 complex"/>
    <property type="evidence" value="ECO:0007669"/>
    <property type="project" value="InterPro"/>
</dbReference>
<name>A0A167D6T2_9ASCO</name>
<gene>
    <name evidence="3" type="ORF">AWJ20_808</name>
</gene>
<dbReference type="InterPro" id="IPR009395">
    <property type="entry name" value="BLOC1S1"/>
</dbReference>
<dbReference type="GeneID" id="30037881"/>
<dbReference type="EMBL" id="CP014501">
    <property type="protein sequence ID" value="ANB12551.1"/>
    <property type="molecule type" value="Genomic_DNA"/>
</dbReference>
<dbReference type="GO" id="GO:0016197">
    <property type="term" value="P:endosomal transport"/>
    <property type="evidence" value="ECO:0007669"/>
    <property type="project" value="TreeGrafter"/>
</dbReference>
<sequence>MKQPTANKLLKGAAIGQSGRLEIVNNATSTLADKLGLVPDELSRPLTDKMTEVYENSRRIGIQAKELSTKTAQLKALTGQWKTLSSGVENKVKEFGDVQNWAEMIDQDLRVLEETIKQAKRLR</sequence>
<dbReference type="KEGG" id="slb:AWJ20_808"/>
<evidence type="ECO:0000313" key="4">
    <source>
        <dbReference type="Proteomes" id="UP000189580"/>
    </source>
</evidence>
<evidence type="ECO:0000256" key="2">
    <source>
        <dbReference type="ARBA" id="ARBA00019577"/>
    </source>
</evidence>
<dbReference type="AlphaFoldDB" id="A0A167D6T2"/>
<reference evidence="3 4" key="1">
    <citation type="submission" date="2016-02" db="EMBL/GenBank/DDBJ databases">
        <title>Complete genome sequence and transcriptome regulation of the pentose utilising yeast Sugiyamaella lignohabitans.</title>
        <authorList>
            <person name="Bellasio M."/>
            <person name="Peymann A."/>
            <person name="Valli M."/>
            <person name="Sipitzky M."/>
            <person name="Graf A."/>
            <person name="Sauer M."/>
            <person name="Marx H."/>
            <person name="Mattanovich D."/>
        </authorList>
    </citation>
    <scope>NUCLEOTIDE SEQUENCE [LARGE SCALE GENOMIC DNA]</scope>
    <source>
        <strain evidence="3 4">CBS 10342</strain>
    </source>
</reference>
<dbReference type="Proteomes" id="UP000189580">
    <property type="component" value="Chromosome a"/>
</dbReference>
<organism evidence="3 4">
    <name type="scientific">Sugiyamaella lignohabitans</name>
    <dbReference type="NCBI Taxonomy" id="796027"/>
    <lineage>
        <taxon>Eukaryota</taxon>
        <taxon>Fungi</taxon>
        <taxon>Dikarya</taxon>
        <taxon>Ascomycota</taxon>
        <taxon>Saccharomycotina</taxon>
        <taxon>Dipodascomycetes</taxon>
        <taxon>Dipodascales</taxon>
        <taxon>Trichomonascaceae</taxon>
        <taxon>Sugiyamaella</taxon>
    </lineage>
</organism>
<keyword evidence="4" id="KW-1185">Reference proteome</keyword>
<dbReference type="PANTHER" id="PTHR13073:SF0">
    <property type="entry name" value="BIOGENESIS OF LYSOSOME-RELATED ORGANELLES COMPLEX 1 SUBUNIT 1"/>
    <property type="match status" value="1"/>
</dbReference>
<evidence type="ECO:0000313" key="3">
    <source>
        <dbReference type="EMBL" id="ANB12551.1"/>
    </source>
</evidence>
<accession>A0A167D6T2</accession>
<protein>
    <recommendedName>
        <fullName evidence="2">Biogenesis of lysosome-related organelles complex 1 subunit 1</fullName>
    </recommendedName>
</protein>
<dbReference type="OrthoDB" id="20018at2759"/>
<proteinExistence type="inferred from homology"/>